<dbReference type="GO" id="GO:0003877">
    <property type="term" value="F:ATP:ADP adenylyltransferase activity"/>
    <property type="evidence" value="ECO:0007669"/>
    <property type="project" value="InterPro"/>
</dbReference>
<proteinExistence type="predicted"/>
<dbReference type="HOGENOM" id="CLU_049915_1_1_1"/>
<feature type="active site" description="Nucleophile" evidence="1">
    <location>
        <position position="165"/>
    </location>
</feature>
<feature type="compositionally biased region" description="Basic and acidic residues" evidence="2">
    <location>
        <begin position="61"/>
        <end position="73"/>
    </location>
</feature>
<sequence length="343" mass="38695">MSLTPVEVIAKIPESFYKAQAAGDLLFFPSTIHKHNECDVDFEIRLCPALQQKPELPTPHFSDESKPPSEKPDPFAPPYTPTLYLGDIKDEEEGVEHVVLFNKYAVVKHHILLVTKEYQSQTSPLRPTDLVQTYRLLIAAHRAGRRFIAFYNCGNLSGASQPHKHLQLIPVEDDGPPIERLARKARIDFPDRAFALSSLPYANHVRRLPISLTLATYDELERELSTAFLSLLDLVIATVRHDPDYPSGTPSYNFILTLEHMHLIPRKKENHILEETGEALSVNSLGYTGMLLVKSEAELEVVKRAGISRILRDVGVENVHEILVDEHSRERGDSSTVEQEQNS</sequence>
<evidence type="ECO:0000259" key="3">
    <source>
        <dbReference type="Pfam" id="PF09830"/>
    </source>
</evidence>
<dbReference type="Pfam" id="PF09830">
    <property type="entry name" value="ATP_transf"/>
    <property type="match status" value="1"/>
</dbReference>
<dbReference type="EMBL" id="KE504126">
    <property type="protein sequence ID" value="EPT04493.1"/>
    <property type="molecule type" value="Genomic_DNA"/>
</dbReference>
<organism evidence="5 6">
    <name type="scientific">Fomitopsis schrenkii</name>
    <name type="common">Brown rot fungus</name>
    <dbReference type="NCBI Taxonomy" id="2126942"/>
    <lineage>
        <taxon>Eukaryota</taxon>
        <taxon>Fungi</taxon>
        <taxon>Dikarya</taxon>
        <taxon>Basidiomycota</taxon>
        <taxon>Agaricomycotina</taxon>
        <taxon>Agaricomycetes</taxon>
        <taxon>Polyporales</taxon>
        <taxon>Fomitopsis</taxon>
    </lineage>
</organism>
<evidence type="ECO:0000313" key="5">
    <source>
        <dbReference type="EMBL" id="EPT04493.1"/>
    </source>
</evidence>
<evidence type="ECO:0000256" key="2">
    <source>
        <dbReference type="SAM" id="MobiDB-lite"/>
    </source>
</evidence>
<dbReference type="SUPFAM" id="SSF54197">
    <property type="entry name" value="HIT-like"/>
    <property type="match status" value="1"/>
</dbReference>
<feature type="domain" description="ATP adenylyltransferase C-terminal" evidence="3">
    <location>
        <begin position="198"/>
        <end position="317"/>
    </location>
</feature>
<feature type="region of interest" description="Disordered" evidence="2">
    <location>
        <begin position="54"/>
        <end position="76"/>
    </location>
</feature>
<dbReference type="Gene3D" id="3.30.428.70">
    <property type="match status" value="1"/>
</dbReference>
<feature type="domain" description="Ap4A phosphorylase 1/2 N-terminal" evidence="4">
    <location>
        <begin position="3"/>
        <end position="172"/>
    </location>
</feature>
<keyword evidence="6" id="KW-1185">Reference proteome</keyword>
<dbReference type="PANTHER" id="PTHR38420">
    <property type="entry name" value="AP-4-A PHOSPHORYLASE II"/>
    <property type="match status" value="1"/>
</dbReference>
<dbReference type="OrthoDB" id="10267950at2759"/>
<dbReference type="PIRSF" id="PIRSF000846">
    <property type="entry name" value="ATP_adenylyltr"/>
    <property type="match status" value="1"/>
</dbReference>
<dbReference type="Pfam" id="PF19327">
    <property type="entry name" value="Ap4A_phos_N"/>
    <property type="match status" value="1"/>
</dbReference>
<reference evidence="5 6" key="1">
    <citation type="journal article" date="2012" name="Science">
        <title>The Paleozoic origin of enzymatic lignin decomposition reconstructed from 31 fungal genomes.</title>
        <authorList>
            <person name="Floudas D."/>
            <person name="Binder M."/>
            <person name="Riley R."/>
            <person name="Barry K."/>
            <person name="Blanchette R.A."/>
            <person name="Henrissat B."/>
            <person name="Martinez A.T."/>
            <person name="Otillar R."/>
            <person name="Spatafora J.W."/>
            <person name="Yadav J.S."/>
            <person name="Aerts A."/>
            <person name="Benoit I."/>
            <person name="Boyd A."/>
            <person name="Carlson A."/>
            <person name="Copeland A."/>
            <person name="Coutinho P.M."/>
            <person name="de Vries R.P."/>
            <person name="Ferreira P."/>
            <person name="Findley K."/>
            <person name="Foster B."/>
            <person name="Gaskell J."/>
            <person name="Glotzer D."/>
            <person name="Gorecki P."/>
            <person name="Heitman J."/>
            <person name="Hesse C."/>
            <person name="Hori C."/>
            <person name="Igarashi K."/>
            <person name="Jurgens J.A."/>
            <person name="Kallen N."/>
            <person name="Kersten P."/>
            <person name="Kohler A."/>
            <person name="Kuees U."/>
            <person name="Kumar T.K.A."/>
            <person name="Kuo A."/>
            <person name="LaButti K."/>
            <person name="Larrondo L.F."/>
            <person name="Lindquist E."/>
            <person name="Ling A."/>
            <person name="Lombard V."/>
            <person name="Lucas S."/>
            <person name="Lundell T."/>
            <person name="Martin R."/>
            <person name="McLaughlin D.J."/>
            <person name="Morgenstern I."/>
            <person name="Morin E."/>
            <person name="Murat C."/>
            <person name="Nagy L.G."/>
            <person name="Nolan M."/>
            <person name="Ohm R.A."/>
            <person name="Patyshakuliyeva A."/>
            <person name="Rokas A."/>
            <person name="Ruiz-Duenas F.J."/>
            <person name="Sabat G."/>
            <person name="Salamov A."/>
            <person name="Samejima M."/>
            <person name="Schmutz J."/>
            <person name="Slot J.C."/>
            <person name="St John F."/>
            <person name="Stenlid J."/>
            <person name="Sun H."/>
            <person name="Sun S."/>
            <person name="Syed K."/>
            <person name="Tsang A."/>
            <person name="Wiebenga A."/>
            <person name="Young D."/>
            <person name="Pisabarro A."/>
            <person name="Eastwood D.C."/>
            <person name="Martin F."/>
            <person name="Cullen D."/>
            <person name="Grigoriev I.V."/>
            <person name="Hibbett D.S."/>
        </authorList>
    </citation>
    <scope>NUCLEOTIDE SEQUENCE</scope>
    <source>
        <strain evidence="6">FP-58527</strain>
    </source>
</reference>
<dbReference type="InterPro" id="IPR019200">
    <property type="entry name" value="ATP_adenylylTrfase_C"/>
</dbReference>
<accession>S8EJS1</accession>
<dbReference type="GO" id="GO:0005524">
    <property type="term" value="F:ATP binding"/>
    <property type="evidence" value="ECO:0007669"/>
    <property type="project" value="InterPro"/>
</dbReference>
<dbReference type="STRING" id="743788.S8EJS1"/>
<dbReference type="eggNOG" id="ENOG502QRAQ">
    <property type="taxonomic scope" value="Eukaryota"/>
</dbReference>
<dbReference type="InterPro" id="IPR043171">
    <property type="entry name" value="Ap4A_phos1/2-like"/>
</dbReference>
<dbReference type="PANTHER" id="PTHR38420:SF1">
    <property type="entry name" value="PUTATIVE (AFU_ORTHOLOGUE AFUA_5G14690)-RELATED"/>
    <property type="match status" value="1"/>
</dbReference>
<evidence type="ECO:0000259" key="4">
    <source>
        <dbReference type="Pfam" id="PF19327"/>
    </source>
</evidence>
<gene>
    <name evidence="5" type="ORF">FOMPIDRAFT_1112973</name>
</gene>
<dbReference type="AlphaFoldDB" id="S8EJS1"/>
<dbReference type="InterPro" id="IPR009163">
    <property type="entry name" value="Ap4A_phos1/2"/>
</dbReference>
<name>S8EJS1_FOMSC</name>
<protein>
    <submittedName>
        <fullName evidence="5">Uncharacterized protein</fullName>
    </submittedName>
</protein>
<dbReference type="InParanoid" id="S8EJS1"/>
<dbReference type="InterPro" id="IPR036265">
    <property type="entry name" value="HIT-like_sf"/>
</dbReference>
<dbReference type="Proteomes" id="UP000015241">
    <property type="component" value="Unassembled WGS sequence"/>
</dbReference>
<dbReference type="InterPro" id="IPR045759">
    <property type="entry name" value="Ap4A_phos1/2_N"/>
</dbReference>
<evidence type="ECO:0000256" key="1">
    <source>
        <dbReference type="PIRSR" id="PIRSR000846-1"/>
    </source>
</evidence>
<dbReference type="GO" id="GO:0009117">
    <property type="term" value="P:nucleotide metabolic process"/>
    <property type="evidence" value="ECO:0007669"/>
    <property type="project" value="InterPro"/>
</dbReference>
<evidence type="ECO:0000313" key="6">
    <source>
        <dbReference type="Proteomes" id="UP000015241"/>
    </source>
</evidence>